<gene>
    <name evidence="1" type="ORF">VF724_00945</name>
</gene>
<sequence>MNVQYTYLYAAAADTGNTVTVTGTVRIWLNRDLANVTGDVYALGVKR</sequence>
<accession>A0ABU5ZCH9</accession>
<proteinExistence type="predicted"/>
<keyword evidence="2" id="KW-1185">Reference proteome</keyword>
<protein>
    <submittedName>
        <fullName evidence="1">Uncharacterized protein</fullName>
    </submittedName>
</protein>
<comment type="caution">
    <text evidence="1">The sequence shown here is derived from an EMBL/GenBank/DDBJ whole genome shotgun (WGS) entry which is preliminary data.</text>
</comment>
<dbReference type="Proteomes" id="UP001310386">
    <property type="component" value="Unassembled WGS sequence"/>
</dbReference>
<organism evidence="1 2">
    <name type="scientific">Ferviditalea candida</name>
    <dbReference type="NCBI Taxonomy" id="3108399"/>
    <lineage>
        <taxon>Bacteria</taxon>
        <taxon>Bacillati</taxon>
        <taxon>Bacillota</taxon>
        <taxon>Bacilli</taxon>
        <taxon>Bacillales</taxon>
        <taxon>Paenibacillaceae</taxon>
        <taxon>Ferviditalea</taxon>
    </lineage>
</organism>
<evidence type="ECO:0000313" key="1">
    <source>
        <dbReference type="EMBL" id="MEB3100224.1"/>
    </source>
</evidence>
<dbReference type="RefSeq" id="WP_371752472.1">
    <property type="nucleotide sequence ID" value="NZ_JAYJLD010000001.1"/>
</dbReference>
<evidence type="ECO:0000313" key="2">
    <source>
        <dbReference type="Proteomes" id="UP001310386"/>
    </source>
</evidence>
<reference evidence="1" key="1">
    <citation type="submission" date="2023-12" db="EMBL/GenBank/DDBJ databases">
        <title>Fervidustalea candida gen. nov., sp. nov., a novel member of the family Paenibacillaceae isolated from a geothermal area.</title>
        <authorList>
            <person name="Li W.-J."/>
            <person name="Jiao J.-Y."/>
            <person name="Chen Y."/>
        </authorList>
    </citation>
    <scope>NUCLEOTIDE SEQUENCE</scope>
    <source>
        <strain evidence="1">SYSU GA230002</strain>
    </source>
</reference>
<name>A0ABU5ZCH9_9BACL</name>
<dbReference type="EMBL" id="JAYJLD010000001">
    <property type="protein sequence ID" value="MEB3100224.1"/>
    <property type="molecule type" value="Genomic_DNA"/>
</dbReference>